<feature type="transmembrane region" description="Helical" evidence="6">
    <location>
        <begin position="492"/>
        <end position="510"/>
    </location>
</feature>
<comment type="subcellular location">
    <subcellularLocation>
        <location evidence="1">Cell membrane</location>
        <topology evidence="1">Multi-pass membrane protein</topology>
    </subcellularLocation>
</comment>
<evidence type="ECO:0000256" key="4">
    <source>
        <dbReference type="ARBA" id="ARBA00022989"/>
    </source>
</evidence>
<evidence type="ECO:0000256" key="2">
    <source>
        <dbReference type="ARBA" id="ARBA00022475"/>
    </source>
</evidence>
<name>A0A5J4KU87_9CHLR</name>
<feature type="transmembrane region" description="Helical" evidence="6">
    <location>
        <begin position="879"/>
        <end position="905"/>
    </location>
</feature>
<organism evidence="9 10">
    <name type="scientific">Dictyobacter vulcani</name>
    <dbReference type="NCBI Taxonomy" id="2607529"/>
    <lineage>
        <taxon>Bacteria</taxon>
        <taxon>Bacillati</taxon>
        <taxon>Chloroflexota</taxon>
        <taxon>Ktedonobacteria</taxon>
        <taxon>Ktedonobacterales</taxon>
        <taxon>Dictyobacteraceae</taxon>
        <taxon>Dictyobacter</taxon>
    </lineage>
</organism>
<dbReference type="PANTHER" id="PTHR30287:SF1">
    <property type="entry name" value="INNER MEMBRANE PROTEIN"/>
    <property type="match status" value="1"/>
</dbReference>
<keyword evidence="5 6" id="KW-0472">Membrane</keyword>
<evidence type="ECO:0000256" key="5">
    <source>
        <dbReference type="ARBA" id="ARBA00023136"/>
    </source>
</evidence>
<feature type="transmembrane region" description="Helical" evidence="6">
    <location>
        <begin position="435"/>
        <end position="456"/>
    </location>
</feature>
<evidence type="ECO:0000256" key="6">
    <source>
        <dbReference type="SAM" id="Phobius"/>
    </source>
</evidence>
<dbReference type="AlphaFoldDB" id="A0A5J4KU87"/>
<dbReference type="Pfam" id="PF12704">
    <property type="entry name" value="MacB_PCD"/>
    <property type="match status" value="2"/>
</dbReference>
<evidence type="ECO:0000256" key="1">
    <source>
        <dbReference type="ARBA" id="ARBA00004651"/>
    </source>
</evidence>
<feature type="transmembrane region" description="Helical" evidence="6">
    <location>
        <begin position="531"/>
        <end position="549"/>
    </location>
</feature>
<evidence type="ECO:0000256" key="3">
    <source>
        <dbReference type="ARBA" id="ARBA00022692"/>
    </source>
</evidence>
<dbReference type="EMBL" id="BKZW01000002">
    <property type="protein sequence ID" value="GER90051.1"/>
    <property type="molecule type" value="Genomic_DNA"/>
</dbReference>
<feature type="transmembrane region" description="Helical" evidence="6">
    <location>
        <begin position="308"/>
        <end position="338"/>
    </location>
</feature>
<evidence type="ECO:0008006" key="11">
    <source>
        <dbReference type="Google" id="ProtNLM"/>
    </source>
</evidence>
<evidence type="ECO:0000313" key="10">
    <source>
        <dbReference type="Proteomes" id="UP000326912"/>
    </source>
</evidence>
<reference evidence="9 10" key="1">
    <citation type="submission" date="2019-10" db="EMBL/GenBank/DDBJ databases">
        <title>Dictyobacter vulcani sp. nov., within the class Ktedonobacteria, isolated from soil of volcanic Mt. Zao.</title>
        <authorList>
            <person name="Zheng Y."/>
            <person name="Wang C.M."/>
            <person name="Sakai Y."/>
            <person name="Abe K."/>
            <person name="Yokota A."/>
            <person name="Yabe S."/>
        </authorList>
    </citation>
    <scope>NUCLEOTIDE SEQUENCE [LARGE SCALE GENOMIC DNA]</scope>
    <source>
        <strain evidence="9 10">W12</strain>
    </source>
</reference>
<dbReference type="GO" id="GO:0005886">
    <property type="term" value="C:plasma membrane"/>
    <property type="evidence" value="ECO:0007669"/>
    <property type="project" value="UniProtKB-SubCell"/>
</dbReference>
<feature type="transmembrane region" description="Helical" evidence="6">
    <location>
        <begin position="836"/>
        <end position="859"/>
    </location>
</feature>
<feature type="transmembrane region" description="Helical" evidence="6">
    <location>
        <begin position="358"/>
        <end position="379"/>
    </location>
</feature>
<keyword evidence="10" id="KW-1185">Reference proteome</keyword>
<feature type="transmembrane region" description="Helical" evidence="6">
    <location>
        <begin position="790"/>
        <end position="815"/>
    </location>
</feature>
<feature type="transmembrane region" description="Helical" evidence="6">
    <location>
        <begin position="468"/>
        <end position="486"/>
    </location>
</feature>
<dbReference type="PANTHER" id="PTHR30287">
    <property type="entry name" value="MEMBRANE COMPONENT OF PREDICTED ABC SUPERFAMILY METABOLITE UPTAKE TRANSPORTER"/>
    <property type="match status" value="1"/>
</dbReference>
<feature type="domain" description="MacB-like periplasmic core" evidence="8">
    <location>
        <begin position="528"/>
        <end position="755"/>
    </location>
</feature>
<evidence type="ECO:0000313" key="9">
    <source>
        <dbReference type="EMBL" id="GER90051.1"/>
    </source>
</evidence>
<keyword evidence="3 6" id="KW-0812">Transmembrane</keyword>
<feature type="domain" description="MacB-like periplasmic core" evidence="8">
    <location>
        <begin position="21"/>
        <end position="237"/>
    </location>
</feature>
<evidence type="ECO:0000259" key="8">
    <source>
        <dbReference type="Pfam" id="PF12704"/>
    </source>
</evidence>
<keyword evidence="2" id="KW-1003">Cell membrane</keyword>
<proteinExistence type="predicted"/>
<accession>A0A5J4KU87</accession>
<dbReference type="Pfam" id="PF02687">
    <property type="entry name" value="FtsX"/>
    <property type="match status" value="2"/>
</dbReference>
<feature type="transmembrane region" description="Helical" evidence="6">
    <location>
        <begin position="400"/>
        <end position="423"/>
    </location>
</feature>
<feature type="domain" description="ABC3 transporter permease C-terminal" evidence="7">
    <location>
        <begin position="267"/>
        <end position="385"/>
    </location>
</feature>
<dbReference type="InterPro" id="IPR038766">
    <property type="entry name" value="Membrane_comp_ABC_pdt"/>
</dbReference>
<gene>
    <name evidence="9" type="ORF">KDW_42130</name>
</gene>
<dbReference type="Proteomes" id="UP000326912">
    <property type="component" value="Unassembled WGS sequence"/>
</dbReference>
<keyword evidence="4 6" id="KW-1133">Transmembrane helix</keyword>
<feature type="transmembrane region" description="Helical" evidence="6">
    <location>
        <begin position="21"/>
        <end position="42"/>
    </location>
</feature>
<dbReference type="InterPro" id="IPR025857">
    <property type="entry name" value="MacB_PCD"/>
</dbReference>
<dbReference type="InterPro" id="IPR003838">
    <property type="entry name" value="ABC3_permease_C"/>
</dbReference>
<feature type="transmembrane region" description="Helical" evidence="6">
    <location>
        <begin position="264"/>
        <end position="288"/>
    </location>
</feature>
<sequence>MRASIYLNYTTRSLWRGGQRTILALFCIAVGVMSIVALQLVGQMIANSYTSNIREVSGGDITATSYTSGVHQKDLTFFDTLTSQGKISTYTATMSGSGSFGTAAMSLNSFQITVVDPVRYPLVGTLSFNSTPSGATLPGLLTAHQVVMDQQLADQSGKKVGDSFDITVGGSSTHTAHLKLAGIVANRGPLQARHSLMLMSLQDYKDLFKPKQLIYSTVYVTVPDQAHINAASSAIQDKFPLLNTTTTTDVLKQQQSLVDLIKKFLAIAGLLALLIGGIGIINTMQVLLSRRRVEIAMLKTTGYRRFDLYMLFGLESGLLGLLGGVIGVLAACGTSYLVLQVLQNVMGTSIPFQLDPMIIGGGVLIGLCTALIFGLMPIVQAANIRPLNVIREIQSGNRAASIALSIGLIALLSVLFCVMAAIILNSTLWAISSVYGTFVFLVILSLLFSVVVLVIERMPVPERFSVKYSLLVGIPLLIAIGLTFLLPAFGGILAFIALMGILVVLFPRSWKASVKMALRNIGRTRGRTTTTLLALFVGVFTIGLIVTLGQNLRDQVDKQLAKTVNFNVAAIAENKEIQTLSTQSSSIPGLQHLEQRSYTSVAPISVNGQPLSQLFQSSRQQTKSNSGFSGGAIAAVYLGSLEGYDLAHNQVPDQQTILLSPGGRYLQASDAGTDNVMVSSFLTSVPALKDQLKVGSTITLASADGSKTRTVHIVGFYTSFGGSVGEILSSRETVTALSPAKTSISTFYLKVDPNQVGKALNRISVLAPHAGVENLADIGGFVDQYINNTILMLIALASLSLLAGVIIIANAVALAMLERRRELGILKSVGYTSRSILGEVLVENGVVGGTGALLAMLLVTLVTSLLGKYLFQSNFGVSWYVAIGLILGVAALAILTALLVAWNAVRVRPLEVLRYE</sequence>
<comment type="caution">
    <text evidence="9">The sequence shown here is derived from an EMBL/GenBank/DDBJ whole genome shotgun (WGS) entry which is preliminary data.</text>
</comment>
<dbReference type="RefSeq" id="WP_151757838.1">
    <property type="nucleotide sequence ID" value="NZ_BKZW01000002.1"/>
</dbReference>
<feature type="domain" description="ABC3 transporter permease C-terminal" evidence="7">
    <location>
        <begin position="795"/>
        <end position="905"/>
    </location>
</feature>
<protein>
    <recommendedName>
        <fullName evidence="11">ABC transporter permease</fullName>
    </recommendedName>
</protein>
<evidence type="ECO:0000259" key="7">
    <source>
        <dbReference type="Pfam" id="PF02687"/>
    </source>
</evidence>